<dbReference type="PROSITE" id="PS50850">
    <property type="entry name" value="MFS"/>
    <property type="match status" value="1"/>
</dbReference>
<protein>
    <recommendedName>
        <fullName evidence="6">Major facilitator superfamily (MFS) profile domain-containing protein</fullName>
    </recommendedName>
</protein>
<dbReference type="Pfam" id="PF00083">
    <property type="entry name" value="Sugar_tr"/>
    <property type="match status" value="1"/>
</dbReference>
<dbReference type="SUPFAM" id="SSF103473">
    <property type="entry name" value="MFS general substrate transporter"/>
    <property type="match status" value="1"/>
</dbReference>
<dbReference type="InterPro" id="IPR005829">
    <property type="entry name" value="Sugar_transporter_CS"/>
</dbReference>
<dbReference type="AlphaFoldDB" id="U4UR95"/>
<dbReference type="InterPro" id="IPR036259">
    <property type="entry name" value="MFS_trans_sf"/>
</dbReference>
<feature type="transmembrane region" description="Helical" evidence="5">
    <location>
        <begin position="209"/>
        <end position="231"/>
    </location>
</feature>
<evidence type="ECO:0000313" key="7">
    <source>
        <dbReference type="EMBL" id="ERL95627.1"/>
    </source>
</evidence>
<feature type="domain" description="Major facilitator superfamily (MFS) profile" evidence="6">
    <location>
        <begin position="1"/>
        <end position="368"/>
    </location>
</feature>
<feature type="transmembrane region" description="Helical" evidence="5">
    <location>
        <begin position="171"/>
        <end position="189"/>
    </location>
</feature>
<keyword evidence="4 5" id="KW-0472">Membrane</keyword>
<evidence type="ECO:0000256" key="4">
    <source>
        <dbReference type="ARBA" id="ARBA00023136"/>
    </source>
</evidence>
<sequence length="401" mass="44787">MQLVNIPYITAWLLLYSATKTWHVFVGLGLIGFSGGFLEPPILTYVAEITEPRLRGALSSTSSMSINLGILLAFILGTFISWRSLALFNTCIPVAGLLLLLLVPESPYWLISQNRLDEARKSLAWLRGWADHRAVEEEFSSLHSHLQRHPMYARSSCSTWGKIRPYLQPNFLKPFALIASTFVLSHFWSTPVNVYAIKVFSIFQVPIGPYQATIYIGIVELVAVITCVFAIKWLGKRLLTNISLVGVFVCILCTGAYCQMSGAYYLDNHNMESPYSWMPVLTLLGQAFFTYLCIKGLPWILIGELYDNDVRSFGSGLSSAAGYVVGFVANKTFLELVSSVTLPGVLWMYSALTLVGATLLYFFMPETEGKSLAQITEHYSGGENLGNKVFRNRPSPRKSFY</sequence>
<dbReference type="Gene3D" id="1.20.1250.20">
    <property type="entry name" value="MFS general substrate transporter like domains"/>
    <property type="match status" value="1"/>
</dbReference>
<dbReference type="InterPro" id="IPR005828">
    <property type="entry name" value="MFS_sugar_transport-like"/>
</dbReference>
<name>U4UR95_DENPD</name>
<accession>U4UR95</accession>
<evidence type="ECO:0000313" key="8">
    <source>
        <dbReference type="Proteomes" id="UP000030742"/>
    </source>
</evidence>
<feature type="transmembrane region" description="Helical" evidence="5">
    <location>
        <begin position="22"/>
        <end position="46"/>
    </location>
</feature>
<dbReference type="PROSITE" id="PS00217">
    <property type="entry name" value="SUGAR_TRANSPORT_2"/>
    <property type="match status" value="1"/>
</dbReference>
<dbReference type="InterPro" id="IPR020846">
    <property type="entry name" value="MFS_dom"/>
</dbReference>
<evidence type="ECO:0000256" key="5">
    <source>
        <dbReference type="SAM" id="Phobius"/>
    </source>
</evidence>
<evidence type="ECO:0000259" key="6">
    <source>
        <dbReference type="PROSITE" id="PS50850"/>
    </source>
</evidence>
<dbReference type="PANTHER" id="PTHR48021">
    <property type="match status" value="1"/>
</dbReference>
<dbReference type="Proteomes" id="UP000030742">
    <property type="component" value="Unassembled WGS sequence"/>
</dbReference>
<feature type="transmembrane region" description="Helical" evidence="5">
    <location>
        <begin position="86"/>
        <end position="111"/>
    </location>
</feature>
<proteinExistence type="predicted"/>
<feature type="transmembrane region" description="Helical" evidence="5">
    <location>
        <begin position="58"/>
        <end position="80"/>
    </location>
</feature>
<dbReference type="EMBL" id="KI207076">
    <property type="protein sequence ID" value="ERL95627.1"/>
    <property type="molecule type" value="Genomic_DNA"/>
</dbReference>
<keyword evidence="3 5" id="KW-1133">Transmembrane helix</keyword>
<dbReference type="OrthoDB" id="6133115at2759"/>
<feature type="transmembrane region" description="Helical" evidence="5">
    <location>
        <begin position="238"/>
        <end position="257"/>
    </location>
</feature>
<keyword evidence="2 5" id="KW-0812">Transmembrane</keyword>
<evidence type="ECO:0000256" key="3">
    <source>
        <dbReference type="ARBA" id="ARBA00022989"/>
    </source>
</evidence>
<dbReference type="PANTHER" id="PTHR48021:SF39">
    <property type="entry name" value="MAJOR FACILITATOR SUPERFAMILY (MFS) PROFILE DOMAIN-CONTAINING PROTEIN"/>
    <property type="match status" value="1"/>
</dbReference>
<dbReference type="GO" id="GO:0022857">
    <property type="term" value="F:transmembrane transporter activity"/>
    <property type="evidence" value="ECO:0007669"/>
    <property type="project" value="InterPro"/>
</dbReference>
<evidence type="ECO:0000256" key="2">
    <source>
        <dbReference type="ARBA" id="ARBA00022692"/>
    </source>
</evidence>
<dbReference type="InterPro" id="IPR050549">
    <property type="entry name" value="MFS_Trehalose_Transporter"/>
</dbReference>
<comment type="subcellular location">
    <subcellularLocation>
        <location evidence="1">Membrane</location>
        <topology evidence="1">Multi-pass membrane protein</topology>
    </subcellularLocation>
</comment>
<feature type="transmembrane region" description="Helical" evidence="5">
    <location>
        <begin position="313"/>
        <end position="334"/>
    </location>
</feature>
<dbReference type="STRING" id="77166.U4UR95"/>
<gene>
    <name evidence="7" type="ORF">D910_00052</name>
</gene>
<dbReference type="GO" id="GO:0016020">
    <property type="term" value="C:membrane"/>
    <property type="evidence" value="ECO:0007669"/>
    <property type="project" value="UniProtKB-SubCell"/>
</dbReference>
<feature type="transmembrane region" description="Helical" evidence="5">
    <location>
        <begin position="346"/>
        <end position="364"/>
    </location>
</feature>
<organism evidence="7 8">
    <name type="scientific">Dendroctonus ponderosae</name>
    <name type="common">Mountain pine beetle</name>
    <dbReference type="NCBI Taxonomy" id="77166"/>
    <lineage>
        <taxon>Eukaryota</taxon>
        <taxon>Metazoa</taxon>
        <taxon>Ecdysozoa</taxon>
        <taxon>Arthropoda</taxon>
        <taxon>Hexapoda</taxon>
        <taxon>Insecta</taxon>
        <taxon>Pterygota</taxon>
        <taxon>Neoptera</taxon>
        <taxon>Endopterygota</taxon>
        <taxon>Coleoptera</taxon>
        <taxon>Polyphaga</taxon>
        <taxon>Cucujiformia</taxon>
        <taxon>Curculionidae</taxon>
        <taxon>Scolytinae</taxon>
        <taxon>Dendroctonus</taxon>
    </lineage>
</organism>
<feature type="transmembrane region" description="Helical" evidence="5">
    <location>
        <begin position="277"/>
        <end position="301"/>
    </location>
</feature>
<evidence type="ECO:0000256" key="1">
    <source>
        <dbReference type="ARBA" id="ARBA00004141"/>
    </source>
</evidence>
<reference evidence="7 8" key="1">
    <citation type="journal article" date="2013" name="Genome Biol.">
        <title>Draft genome of the mountain pine beetle, Dendroctonus ponderosae Hopkins, a major forest pest.</title>
        <authorList>
            <person name="Keeling C.I."/>
            <person name="Yuen M.M."/>
            <person name="Liao N.Y."/>
            <person name="Docking T.R."/>
            <person name="Chan S.K."/>
            <person name="Taylor G.A."/>
            <person name="Palmquist D.L."/>
            <person name="Jackman S.D."/>
            <person name="Nguyen A."/>
            <person name="Li M."/>
            <person name="Henderson H."/>
            <person name="Janes J.K."/>
            <person name="Zhao Y."/>
            <person name="Pandoh P."/>
            <person name="Moore R."/>
            <person name="Sperling F.A."/>
            <person name="Huber D.P."/>
            <person name="Birol I."/>
            <person name="Jones S.J."/>
            <person name="Bohlmann J."/>
        </authorList>
    </citation>
    <scope>NUCLEOTIDE SEQUENCE</scope>
</reference>